<organism evidence="3 4">
    <name type="scientific">Amnibacterium flavum</name>
    <dbReference type="NCBI Taxonomy" id="2173173"/>
    <lineage>
        <taxon>Bacteria</taxon>
        <taxon>Bacillati</taxon>
        <taxon>Actinomycetota</taxon>
        <taxon>Actinomycetes</taxon>
        <taxon>Micrococcales</taxon>
        <taxon>Microbacteriaceae</taxon>
        <taxon>Amnibacterium</taxon>
    </lineage>
</organism>
<evidence type="ECO:0000313" key="3">
    <source>
        <dbReference type="EMBL" id="PVZ93362.1"/>
    </source>
</evidence>
<keyword evidence="4" id="KW-1185">Reference proteome</keyword>
<proteinExistence type="predicted"/>
<keyword evidence="2" id="KW-0732">Signal</keyword>
<feature type="chain" id="PRO_5016074447" description="Secreted protein" evidence="2">
    <location>
        <begin position="30"/>
        <end position="235"/>
    </location>
</feature>
<comment type="caution">
    <text evidence="3">The sequence shown here is derived from an EMBL/GenBank/DDBJ whole genome shotgun (WGS) entry which is preliminary data.</text>
</comment>
<dbReference type="RefSeq" id="WP_116757690.1">
    <property type="nucleotide sequence ID" value="NZ_JBHUEX010000001.1"/>
</dbReference>
<dbReference type="PROSITE" id="PS51257">
    <property type="entry name" value="PROKAR_LIPOPROTEIN"/>
    <property type="match status" value="1"/>
</dbReference>
<protein>
    <recommendedName>
        <fullName evidence="5">Secreted protein</fullName>
    </recommendedName>
</protein>
<gene>
    <name evidence="3" type="ORF">DDQ50_15400</name>
</gene>
<feature type="region of interest" description="Disordered" evidence="1">
    <location>
        <begin position="28"/>
        <end position="55"/>
    </location>
</feature>
<dbReference type="AlphaFoldDB" id="A0A2V1HP31"/>
<dbReference type="OrthoDB" id="5006159at2"/>
<evidence type="ECO:0008006" key="5">
    <source>
        <dbReference type="Google" id="ProtNLM"/>
    </source>
</evidence>
<sequence>MTPRPGARLLIGVGVALSVALLTSGCTSAAPSVDTSPTSAPSTSAAPTPTAEADPLTTVDQVSVTPQSIELLAGGVAVASYDYLGSSADPVAALTTVFGVAPVDEEQPGNGHFPPATWHSWGGLTVSEQHYDEGDWLKVTTRDAYWPSFRVFVSQPSEGRVALTTPANIASGAPWVDAEAANVGYLTCFGTPIYSVDAAAWSPGWTNVAVAADPSADGVTVGRLSAPAAEVPECS</sequence>
<evidence type="ECO:0000256" key="2">
    <source>
        <dbReference type="SAM" id="SignalP"/>
    </source>
</evidence>
<dbReference type="EMBL" id="QEOP01000004">
    <property type="protein sequence ID" value="PVZ93362.1"/>
    <property type="molecule type" value="Genomic_DNA"/>
</dbReference>
<name>A0A2V1HP31_9MICO</name>
<dbReference type="Proteomes" id="UP000244893">
    <property type="component" value="Unassembled WGS sequence"/>
</dbReference>
<evidence type="ECO:0000256" key="1">
    <source>
        <dbReference type="SAM" id="MobiDB-lite"/>
    </source>
</evidence>
<feature type="signal peptide" evidence="2">
    <location>
        <begin position="1"/>
        <end position="29"/>
    </location>
</feature>
<evidence type="ECO:0000313" key="4">
    <source>
        <dbReference type="Proteomes" id="UP000244893"/>
    </source>
</evidence>
<accession>A0A2V1HP31</accession>
<reference evidence="3 4" key="1">
    <citation type="submission" date="2018-05" db="EMBL/GenBank/DDBJ databases">
        <title>Amnibacterium sp. M8JJ-5, whole genome shotgun sequence.</title>
        <authorList>
            <person name="Tuo L."/>
        </authorList>
    </citation>
    <scope>NUCLEOTIDE SEQUENCE [LARGE SCALE GENOMIC DNA]</scope>
    <source>
        <strain evidence="3 4">M8JJ-5</strain>
    </source>
</reference>